<dbReference type="GO" id="GO:1990481">
    <property type="term" value="P:mRNA pseudouridine synthesis"/>
    <property type="evidence" value="ECO:0007669"/>
    <property type="project" value="TreeGrafter"/>
</dbReference>
<sequence>MEKNNNSTKSSFITQDSDQQAEKIQKHRVAFCIGYIGTGFSGLQYPTVRTVEGVLEHAIHQAGCISDMNAGQLTKIGWGRCARTDKGVHAAAQVVSLKLLYKDPQTIIERINNHLPPEIRVHDFQKTTARFSAKNWCNGRTYRYLIPLFAFEKGSFAGVSKIFTRQSWVSCQRIIKKISVTRSLNKPNILTSSSSSSSESSHLTASSGSSENQYDSLVVDGVPMVEIQIVGQSFIFHQIRKMIGTIIAVVRGVAPADFIDLAFSEREVPVPLAPSTGLFLERISSLAGNT</sequence>
<evidence type="ECO:0000256" key="3">
    <source>
        <dbReference type="ARBA" id="ARBA00023235"/>
    </source>
</evidence>
<feature type="binding site" evidence="6">
    <location>
        <position position="142"/>
    </location>
    <ligand>
        <name>substrate</name>
    </ligand>
</feature>
<evidence type="ECO:0000313" key="10">
    <source>
        <dbReference type="Proteomes" id="UP000324800"/>
    </source>
</evidence>
<dbReference type="GO" id="GO:0005634">
    <property type="term" value="C:nucleus"/>
    <property type="evidence" value="ECO:0007669"/>
    <property type="project" value="TreeGrafter"/>
</dbReference>
<evidence type="ECO:0000259" key="8">
    <source>
        <dbReference type="Pfam" id="PF01416"/>
    </source>
</evidence>
<organism evidence="9 10">
    <name type="scientific">Streblomastix strix</name>
    <dbReference type="NCBI Taxonomy" id="222440"/>
    <lineage>
        <taxon>Eukaryota</taxon>
        <taxon>Metamonada</taxon>
        <taxon>Preaxostyla</taxon>
        <taxon>Oxymonadida</taxon>
        <taxon>Streblomastigidae</taxon>
        <taxon>Streblomastix</taxon>
    </lineage>
</organism>
<protein>
    <submittedName>
        <fullName evidence="9">Putative tRNA pseudouridylate synthase</fullName>
    </submittedName>
</protein>
<keyword evidence="2" id="KW-0819">tRNA processing</keyword>
<dbReference type="InterPro" id="IPR001406">
    <property type="entry name" value="PsdUridine_synth_TruA"/>
</dbReference>
<evidence type="ECO:0000256" key="7">
    <source>
        <dbReference type="SAM" id="MobiDB-lite"/>
    </source>
</evidence>
<dbReference type="InterPro" id="IPR020097">
    <property type="entry name" value="PsdUridine_synth_TruA_a/b_dom"/>
</dbReference>
<dbReference type="InterPro" id="IPR041708">
    <property type="entry name" value="PUS1/PUS2-like"/>
</dbReference>
<dbReference type="Gene3D" id="3.30.70.660">
    <property type="entry name" value="Pseudouridine synthase I, catalytic domain, C-terminal subdomain"/>
    <property type="match status" value="1"/>
</dbReference>
<dbReference type="PANTHER" id="PTHR11142:SF4">
    <property type="entry name" value="PSEUDOURIDYLATE SYNTHASE 1 HOMOLOG"/>
    <property type="match status" value="1"/>
</dbReference>
<dbReference type="Gene3D" id="3.30.70.580">
    <property type="entry name" value="Pseudouridine synthase I, catalytic domain, N-terminal subdomain"/>
    <property type="match status" value="1"/>
</dbReference>
<feature type="domain" description="Pseudouridine synthase I TruA alpha/beta" evidence="8">
    <location>
        <begin position="214"/>
        <end position="282"/>
    </location>
</feature>
<dbReference type="AlphaFoldDB" id="A0A5J4VNR3"/>
<reference evidence="9 10" key="1">
    <citation type="submission" date="2019-03" db="EMBL/GenBank/DDBJ databases">
        <title>Single cell metagenomics reveals metabolic interactions within the superorganism composed of flagellate Streblomastix strix and complex community of Bacteroidetes bacteria on its surface.</title>
        <authorList>
            <person name="Treitli S.C."/>
            <person name="Kolisko M."/>
            <person name="Husnik F."/>
            <person name="Keeling P."/>
            <person name="Hampl V."/>
        </authorList>
    </citation>
    <scope>NUCLEOTIDE SEQUENCE [LARGE SCALE GENOMIC DNA]</scope>
    <source>
        <strain evidence="9">ST1C</strain>
    </source>
</reference>
<feature type="region of interest" description="Disordered" evidence="7">
    <location>
        <begin position="190"/>
        <end position="213"/>
    </location>
</feature>
<dbReference type="GO" id="GO:0009982">
    <property type="term" value="F:pseudouridine synthase activity"/>
    <property type="evidence" value="ECO:0007669"/>
    <property type="project" value="InterPro"/>
</dbReference>
<dbReference type="GO" id="GO:0003723">
    <property type="term" value="F:RNA binding"/>
    <property type="evidence" value="ECO:0007669"/>
    <property type="project" value="InterPro"/>
</dbReference>
<dbReference type="InterPro" id="IPR020094">
    <property type="entry name" value="TruA/RsuA/RluB/E/F_N"/>
</dbReference>
<dbReference type="Proteomes" id="UP000324800">
    <property type="component" value="Unassembled WGS sequence"/>
</dbReference>
<evidence type="ECO:0000256" key="6">
    <source>
        <dbReference type="PIRSR" id="PIRSR641708-2"/>
    </source>
</evidence>
<evidence type="ECO:0000256" key="5">
    <source>
        <dbReference type="PIRSR" id="PIRSR641708-1"/>
    </source>
</evidence>
<dbReference type="OrthoDB" id="10256309at2759"/>
<accession>A0A5J4VNR3</accession>
<evidence type="ECO:0000256" key="1">
    <source>
        <dbReference type="ARBA" id="ARBA00009375"/>
    </source>
</evidence>
<feature type="compositionally biased region" description="Low complexity" evidence="7">
    <location>
        <begin position="192"/>
        <end position="210"/>
    </location>
</feature>
<dbReference type="SUPFAM" id="SSF55120">
    <property type="entry name" value="Pseudouridine synthase"/>
    <property type="match status" value="1"/>
</dbReference>
<comment type="caution">
    <text evidence="9">The sequence shown here is derived from an EMBL/GenBank/DDBJ whole genome shotgun (WGS) entry which is preliminary data.</text>
</comment>
<gene>
    <name evidence="9" type="ORF">EZS28_020284</name>
</gene>
<dbReference type="CDD" id="cd02568">
    <property type="entry name" value="PseudoU_synth_PUS1_PUS2"/>
    <property type="match status" value="1"/>
</dbReference>
<dbReference type="FunFam" id="3.30.70.580:FF:000002">
    <property type="entry name" value="tRNA pseudouridine synthase"/>
    <property type="match status" value="1"/>
</dbReference>
<comment type="catalytic activity">
    <reaction evidence="4">
        <text>a uridine in tRNA = a pseudouridine in tRNA</text>
        <dbReference type="Rhea" id="RHEA:54572"/>
        <dbReference type="Rhea" id="RHEA-COMP:13339"/>
        <dbReference type="Rhea" id="RHEA-COMP:13934"/>
        <dbReference type="ChEBI" id="CHEBI:65314"/>
        <dbReference type="ChEBI" id="CHEBI:65315"/>
    </reaction>
</comment>
<evidence type="ECO:0000313" key="9">
    <source>
        <dbReference type="EMBL" id="KAA6384190.1"/>
    </source>
</evidence>
<feature type="active site" description="Nucleophile" evidence="5">
    <location>
        <position position="85"/>
    </location>
</feature>
<evidence type="ECO:0000256" key="2">
    <source>
        <dbReference type="ARBA" id="ARBA00022694"/>
    </source>
</evidence>
<dbReference type="Pfam" id="PF01416">
    <property type="entry name" value="PseudoU_synth_1"/>
    <property type="match status" value="1"/>
</dbReference>
<proteinExistence type="inferred from homology"/>
<dbReference type="GO" id="GO:0031119">
    <property type="term" value="P:tRNA pseudouridine synthesis"/>
    <property type="evidence" value="ECO:0007669"/>
    <property type="project" value="InterPro"/>
</dbReference>
<evidence type="ECO:0000256" key="4">
    <source>
        <dbReference type="ARBA" id="ARBA00036943"/>
    </source>
</evidence>
<comment type="similarity">
    <text evidence="1">Belongs to the tRNA pseudouridine synthase TruA family.</text>
</comment>
<name>A0A5J4VNR3_9EUKA</name>
<dbReference type="PANTHER" id="PTHR11142">
    <property type="entry name" value="PSEUDOURIDYLATE SYNTHASE"/>
    <property type="match status" value="1"/>
</dbReference>
<dbReference type="InterPro" id="IPR020103">
    <property type="entry name" value="PsdUridine_synth_cat_dom_sf"/>
</dbReference>
<keyword evidence="3" id="KW-0413">Isomerase</keyword>
<dbReference type="EMBL" id="SNRW01005875">
    <property type="protein sequence ID" value="KAA6384190.1"/>
    <property type="molecule type" value="Genomic_DNA"/>
</dbReference>
<dbReference type="InterPro" id="IPR020095">
    <property type="entry name" value="PsdUridine_synth_TruA_C"/>
</dbReference>